<proteinExistence type="inferred from homology"/>
<comment type="similarity">
    <text evidence="2 6">Belongs to the TVP23 family.</text>
</comment>
<keyword evidence="5 6" id="KW-0472">Membrane</keyword>
<dbReference type="PANTHER" id="PTHR13019:SF7">
    <property type="entry name" value="GOLGI APPARATUS MEMBRANE PROTEIN TVP23"/>
    <property type="match status" value="1"/>
</dbReference>
<evidence type="ECO:0000256" key="5">
    <source>
        <dbReference type="ARBA" id="ARBA00023136"/>
    </source>
</evidence>
<dbReference type="InterPro" id="IPR008564">
    <property type="entry name" value="TVP23-like"/>
</dbReference>
<organism evidence="7">
    <name type="scientific">Spongospora subterranea</name>
    <dbReference type="NCBI Taxonomy" id="70186"/>
    <lineage>
        <taxon>Eukaryota</taxon>
        <taxon>Sar</taxon>
        <taxon>Rhizaria</taxon>
        <taxon>Endomyxa</taxon>
        <taxon>Phytomyxea</taxon>
        <taxon>Plasmodiophorida</taxon>
        <taxon>Plasmodiophoridae</taxon>
        <taxon>Spongospora</taxon>
    </lineage>
</organism>
<evidence type="ECO:0000256" key="1">
    <source>
        <dbReference type="ARBA" id="ARBA00004141"/>
    </source>
</evidence>
<feature type="transmembrane region" description="Helical" evidence="6">
    <location>
        <begin position="187"/>
        <end position="206"/>
    </location>
</feature>
<accession>A0A0H5RLA1</accession>
<dbReference type="GO" id="GO:0009306">
    <property type="term" value="P:protein secretion"/>
    <property type="evidence" value="ECO:0007669"/>
    <property type="project" value="TreeGrafter"/>
</dbReference>
<keyword evidence="3 6" id="KW-0812">Transmembrane</keyword>
<sequence length="225" mass="25064">WLSRSLGGRSERNKERAIEGNDRRYSRGIEPIMDSDGFIDSSTSAAGTANISIPLDPPGSATGFDAVPAHASAQVCTVVFKGAALFLYLFGRFFGLSFVFNFVLVILALAFDFWTVKNVTGRLLVGLRWWHEVQEDGSDHWIFESKAANRQVNASDARIFWWSLYATPGLWSLLFLVNIISPTSYPFLPAVLMGASLSTANLVGYWRCDRDAKKKLQSFLVDRLV</sequence>
<keyword evidence="4 6" id="KW-1133">Transmembrane helix</keyword>
<feature type="transmembrane region" description="Helical" evidence="6">
    <location>
        <begin position="159"/>
        <end position="181"/>
    </location>
</feature>
<dbReference type="AlphaFoldDB" id="A0A0H5RLA1"/>
<protein>
    <recommendedName>
        <fullName evidence="6">Golgi apparatus membrane protein TVP23 homolog</fullName>
    </recommendedName>
</protein>
<dbReference type="EMBL" id="HACM01009057">
    <property type="protein sequence ID" value="CRZ09499.1"/>
    <property type="molecule type" value="Transcribed_RNA"/>
</dbReference>
<dbReference type="PANTHER" id="PTHR13019">
    <property type="entry name" value="GOLGI APPARATUS MEMBRANE PROTEIN TVP23"/>
    <property type="match status" value="1"/>
</dbReference>
<feature type="transmembrane region" description="Helical" evidence="6">
    <location>
        <begin position="93"/>
        <end position="114"/>
    </location>
</feature>
<dbReference type="GO" id="GO:0000139">
    <property type="term" value="C:Golgi membrane"/>
    <property type="evidence" value="ECO:0007669"/>
    <property type="project" value="TreeGrafter"/>
</dbReference>
<dbReference type="Pfam" id="PF05832">
    <property type="entry name" value="DUF846"/>
    <property type="match status" value="1"/>
</dbReference>
<evidence type="ECO:0000313" key="7">
    <source>
        <dbReference type="EMBL" id="CRZ09499.1"/>
    </source>
</evidence>
<evidence type="ECO:0000256" key="6">
    <source>
        <dbReference type="RuleBase" id="RU361206"/>
    </source>
</evidence>
<comment type="subcellular location">
    <subcellularLocation>
        <location evidence="1 6">Membrane</location>
        <topology evidence="1 6">Multi-pass membrane protein</topology>
    </subcellularLocation>
</comment>
<evidence type="ECO:0000256" key="4">
    <source>
        <dbReference type="ARBA" id="ARBA00022989"/>
    </source>
</evidence>
<name>A0A0H5RLA1_9EUKA</name>
<reference evidence="7" key="1">
    <citation type="submission" date="2015-04" db="EMBL/GenBank/DDBJ databases">
        <title>The genome sequence of the plant pathogenic Rhizarian Plasmodiophora brassicae reveals insights in its biotrophic life cycle and the origin of chitin synthesis.</title>
        <authorList>
            <person name="Schwelm A."/>
            <person name="Fogelqvist J."/>
            <person name="Knaust A."/>
            <person name="Julke S."/>
            <person name="Lilja T."/>
            <person name="Dhandapani V."/>
            <person name="Bonilla-Rosso G."/>
            <person name="Karlsson M."/>
            <person name="Shevchenko A."/>
            <person name="Choi S.R."/>
            <person name="Kim H.G."/>
            <person name="Park J.Y."/>
            <person name="Lim Y.P."/>
            <person name="Ludwig-Muller J."/>
            <person name="Dixelius C."/>
        </authorList>
    </citation>
    <scope>NUCLEOTIDE SEQUENCE</scope>
    <source>
        <tissue evidence="7">Potato root galls</tissue>
    </source>
</reference>
<evidence type="ECO:0000256" key="2">
    <source>
        <dbReference type="ARBA" id="ARBA00005467"/>
    </source>
</evidence>
<evidence type="ECO:0000256" key="3">
    <source>
        <dbReference type="ARBA" id="ARBA00022692"/>
    </source>
</evidence>
<feature type="non-terminal residue" evidence="7">
    <location>
        <position position="1"/>
    </location>
</feature>
<dbReference type="GO" id="GO:0016192">
    <property type="term" value="P:vesicle-mediated transport"/>
    <property type="evidence" value="ECO:0007669"/>
    <property type="project" value="TreeGrafter"/>
</dbReference>